<dbReference type="AlphaFoldDB" id="A0A0K2VP21"/>
<evidence type="ECO:0000313" key="8">
    <source>
        <dbReference type="Proteomes" id="UP000182888"/>
    </source>
</evidence>
<keyword evidence="3" id="KW-0201">Cytochrome c-type biogenesis</keyword>
<dbReference type="InterPro" id="IPR050553">
    <property type="entry name" value="Thioredoxin_ResA/DsbE_sf"/>
</dbReference>
<proteinExistence type="inferred from homology"/>
<evidence type="ECO:0000256" key="4">
    <source>
        <dbReference type="ARBA" id="ARBA00023157"/>
    </source>
</evidence>
<evidence type="ECO:0000313" key="7">
    <source>
        <dbReference type="EMBL" id="CDX50162.1"/>
    </source>
</evidence>
<feature type="domain" description="Thioredoxin" evidence="6">
    <location>
        <begin position="46"/>
        <end position="189"/>
    </location>
</feature>
<keyword evidence="5" id="KW-0676">Redox-active center</keyword>
<protein>
    <submittedName>
        <fullName evidence="7">Periplasmic thioredoxin of cytochrome c-type biogenesis</fullName>
    </submittedName>
</protein>
<dbReference type="PROSITE" id="PS00194">
    <property type="entry name" value="THIOREDOXIN_1"/>
    <property type="match status" value="1"/>
</dbReference>
<dbReference type="PROSITE" id="PS51352">
    <property type="entry name" value="THIOREDOXIN_2"/>
    <property type="match status" value="1"/>
</dbReference>
<dbReference type="EMBL" id="CCND01000002">
    <property type="protein sequence ID" value="CDX50162.1"/>
    <property type="molecule type" value="Genomic_DNA"/>
</dbReference>
<evidence type="ECO:0000256" key="5">
    <source>
        <dbReference type="ARBA" id="ARBA00023284"/>
    </source>
</evidence>
<comment type="subcellular location">
    <subcellularLocation>
        <location evidence="1">Cell envelope</location>
    </subcellularLocation>
</comment>
<dbReference type="InterPro" id="IPR036249">
    <property type="entry name" value="Thioredoxin-like_sf"/>
</dbReference>
<comment type="similarity">
    <text evidence="2">Belongs to the thioredoxin family. DsbE subfamily.</text>
</comment>
<accession>A0A0K2VP21</accession>
<dbReference type="Pfam" id="PF08534">
    <property type="entry name" value="Redoxin"/>
    <property type="match status" value="1"/>
</dbReference>
<dbReference type="GO" id="GO:0030288">
    <property type="term" value="C:outer membrane-bounded periplasmic space"/>
    <property type="evidence" value="ECO:0007669"/>
    <property type="project" value="InterPro"/>
</dbReference>
<dbReference type="SUPFAM" id="SSF52833">
    <property type="entry name" value="Thioredoxin-like"/>
    <property type="match status" value="1"/>
</dbReference>
<evidence type="ECO:0000259" key="6">
    <source>
        <dbReference type="PROSITE" id="PS51352"/>
    </source>
</evidence>
<sequence>MSLDSEAPAPRRRLFVLLPLLVFLGLAGLFLSQLLSGRDTSEIPSALIGLPAPQTDLPPLEGMSLPGLESKDFAGKVTLVNVFASWCAPCREEHPVLLGLSQDKRFTLAALNYKDQPENARRFLGDLGNPYQAIGVDPAGRAAIDWGVYGVPETFVIGKDGKIAYKHVGPLTPDSVKALLLPQIEKALAAPG</sequence>
<dbReference type="InterPro" id="IPR004799">
    <property type="entry name" value="Periplasmic_diS_OxRdtase_DsbE"/>
</dbReference>
<organism evidence="7 8">
    <name type="scientific">Mesorhizobium plurifarium</name>
    <dbReference type="NCBI Taxonomy" id="69974"/>
    <lineage>
        <taxon>Bacteria</taxon>
        <taxon>Pseudomonadati</taxon>
        <taxon>Pseudomonadota</taxon>
        <taxon>Alphaproteobacteria</taxon>
        <taxon>Hyphomicrobiales</taxon>
        <taxon>Phyllobacteriaceae</taxon>
        <taxon>Mesorhizobium</taxon>
    </lineage>
</organism>
<dbReference type="PANTHER" id="PTHR42852">
    <property type="entry name" value="THIOL:DISULFIDE INTERCHANGE PROTEIN DSBE"/>
    <property type="match status" value="1"/>
</dbReference>
<reference evidence="8" key="1">
    <citation type="submission" date="2014-08" db="EMBL/GenBank/DDBJ databases">
        <authorList>
            <person name="Edwards T."/>
        </authorList>
    </citation>
    <scope>NUCLEOTIDE SEQUENCE [LARGE SCALE GENOMIC DNA]</scope>
</reference>
<dbReference type="CDD" id="cd03010">
    <property type="entry name" value="TlpA_like_DsbE"/>
    <property type="match status" value="1"/>
</dbReference>
<dbReference type="InterPro" id="IPR017937">
    <property type="entry name" value="Thioredoxin_CS"/>
</dbReference>
<keyword evidence="4" id="KW-1015">Disulfide bond</keyword>
<evidence type="ECO:0000256" key="2">
    <source>
        <dbReference type="ARBA" id="ARBA00007758"/>
    </source>
</evidence>
<evidence type="ECO:0000256" key="1">
    <source>
        <dbReference type="ARBA" id="ARBA00004196"/>
    </source>
</evidence>
<gene>
    <name evidence="7" type="primary">ccmG</name>
    <name evidence="7" type="ORF">MPL1032_100377</name>
</gene>
<dbReference type="NCBIfam" id="TIGR00385">
    <property type="entry name" value="dsbE"/>
    <property type="match status" value="1"/>
</dbReference>
<dbReference type="GO" id="GO:0015036">
    <property type="term" value="F:disulfide oxidoreductase activity"/>
    <property type="evidence" value="ECO:0007669"/>
    <property type="project" value="InterPro"/>
</dbReference>
<dbReference type="Proteomes" id="UP000182888">
    <property type="component" value="Unassembled WGS sequence"/>
</dbReference>
<dbReference type="InterPro" id="IPR013766">
    <property type="entry name" value="Thioredoxin_domain"/>
</dbReference>
<dbReference type="Gene3D" id="3.40.30.10">
    <property type="entry name" value="Glutaredoxin"/>
    <property type="match status" value="1"/>
</dbReference>
<dbReference type="PANTHER" id="PTHR42852:SF6">
    <property type="entry name" value="THIOL:DISULFIDE INTERCHANGE PROTEIN DSBE"/>
    <property type="match status" value="1"/>
</dbReference>
<name>A0A0K2VP21_MESPL</name>
<evidence type="ECO:0000256" key="3">
    <source>
        <dbReference type="ARBA" id="ARBA00022748"/>
    </source>
</evidence>
<dbReference type="GO" id="GO:0017004">
    <property type="term" value="P:cytochrome complex assembly"/>
    <property type="evidence" value="ECO:0007669"/>
    <property type="project" value="UniProtKB-KW"/>
</dbReference>
<dbReference type="InterPro" id="IPR013740">
    <property type="entry name" value="Redoxin"/>
</dbReference>